<sequence>MAPSATLPPAGSTELPPKSMGKPVLPQGQHPNIEDIPLIPSPRPDVLSSPGYGDFRDDLYNDGFAIVKGAIPRERAENYREMAKQWLLSFGTDLDFENRDTWVDKNLPAQNVIRTFAAYGVAHEKFMWDARMEPAVLDAFARVWGTHELLASFDSLNITFPNRPDAPSRKPWEHIDQSPFRRGVHCVQGIICLSPSGPEDGGLVVWPGSHKYNDELFNSVKNKEAWLPMKDIYFFPQDQLDWFRDKGIGPHKVCAEPGDLIMWDSRTIHFGSDPTEKSDQIRTAIYAAFTPASMASPEQLALKKQVFERYGGTTHWPHDHIIVRNPQVILADGTRDPRDRDEPLVLPEMTDELLKLAGAKPY</sequence>
<dbReference type="HOGENOM" id="CLU_049199_0_0_1"/>
<dbReference type="PANTHER" id="PTHR31630">
    <property type="entry name" value="PHYTANOYL-COA DIOXYGENASE-RELATED-RELATED"/>
    <property type="match status" value="1"/>
</dbReference>
<dbReference type="EMBL" id="KL647405">
    <property type="protein sequence ID" value="KEY75024.1"/>
    <property type="molecule type" value="Genomic_DNA"/>
</dbReference>
<accession>A0A084BBU5</accession>
<organism evidence="2 3">
    <name type="scientific">Stachybotrys chartarum (strain CBS 109288 / IBT 7711)</name>
    <name type="common">Toxic black mold</name>
    <name type="synonym">Stilbospora chartarum</name>
    <dbReference type="NCBI Taxonomy" id="1280523"/>
    <lineage>
        <taxon>Eukaryota</taxon>
        <taxon>Fungi</taxon>
        <taxon>Dikarya</taxon>
        <taxon>Ascomycota</taxon>
        <taxon>Pezizomycotina</taxon>
        <taxon>Sordariomycetes</taxon>
        <taxon>Hypocreomycetidae</taxon>
        <taxon>Hypocreales</taxon>
        <taxon>Stachybotryaceae</taxon>
        <taxon>Stachybotrys</taxon>
    </lineage>
</organism>
<proteinExistence type="predicted"/>
<dbReference type="SUPFAM" id="SSF51197">
    <property type="entry name" value="Clavaminate synthase-like"/>
    <property type="match status" value="1"/>
</dbReference>
<dbReference type="Proteomes" id="UP000028045">
    <property type="component" value="Unassembled WGS sequence"/>
</dbReference>
<dbReference type="PANTHER" id="PTHR31630:SF6">
    <property type="entry name" value="PHYTANOYL-COA DIOXYGENASE-RELATED"/>
    <property type="match status" value="1"/>
</dbReference>
<evidence type="ECO:0008006" key="4">
    <source>
        <dbReference type="Google" id="ProtNLM"/>
    </source>
</evidence>
<feature type="region of interest" description="Disordered" evidence="1">
    <location>
        <begin position="1"/>
        <end position="40"/>
    </location>
</feature>
<evidence type="ECO:0000313" key="2">
    <source>
        <dbReference type="EMBL" id="KEY75024.1"/>
    </source>
</evidence>
<dbReference type="InterPro" id="IPR008775">
    <property type="entry name" value="Phytyl_CoA_dOase-like"/>
</dbReference>
<dbReference type="AlphaFoldDB" id="A0A084BBU5"/>
<dbReference type="Gene3D" id="2.60.120.620">
    <property type="entry name" value="q2cbj1_9rhob like domain"/>
    <property type="match status" value="1"/>
</dbReference>
<gene>
    <name evidence="2" type="ORF">S7711_01363</name>
</gene>
<reference evidence="2 3" key="1">
    <citation type="journal article" date="2014" name="BMC Genomics">
        <title>Comparative genome sequencing reveals chemotype-specific gene clusters in the toxigenic black mold Stachybotrys.</title>
        <authorList>
            <person name="Semeiks J."/>
            <person name="Borek D."/>
            <person name="Otwinowski Z."/>
            <person name="Grishin N.V."/>
        </authorList>
    </citation>
    <scope>NUCLEOTIDE SEQUENCE [LARGE SCALE GENOMIC DNA]</scope>
    <source>
        <strain evidence="3">CBS 109288 / IBT 7711</strain>
    </source>
</reference>
<keyword evidence="3" id="KW-1185">Reference proteome</keyword>
<name>A0A084BBU5_STACB</name>
<dbReference type="OrthoDB" id="445007at2759"/>
<evidence type="ECO:0000256" key="1">
    <source>
        <dbReference type="SAM" id="MobiDB-lite"/>
    </source>
</evidence>
<protein>
    <recommendedName>
        <fullName evidence="4">Phytanoyl-CoA dioxygenase</fullName>
    </recommendedName>
</protein>
<dbReference type="Pfam" id="PF05721">
    <property type="entry name" value="PhyH"/>
    <property type="match status" value="1"/>
</dbReference>
<evidence type="ECO:0000313" key="3">
    <source>
        <dbReference type="Proteomes" id="UP000028045"/>
    </source>
</evidence>